<feature type="region of interest" description="Disordered" evidence="1">
    <location>
        <begin position="35"/>
        <end position="68"/>
    </location>
</feature>
<gene>
    <name evidence="2" type="primary">NCL1_08075</name>
    <name evidence="2" type="ORF">TNIN_498791</name>
</gene>
<proteinExistence type="predicted"/>
<comment type="caution">
    <text evidence="2">The sequence shown here is derived from an EMBL/GenBank/DDBJ whole genome shotgun (WGS) entry which is preliminary data.</text>
</comment>
<reference evidence="2" key="1">
    <citation type="submission" date="2020-08" db="EMBL/GenBank/DDBJ databases">
        <title>Multicomponent nature underlies the extraordinary mechanical properties of spider dragline silk.</title>
        <authorList>
            <person name="Kono N."/>
            <person name="Nakamura H."/>
            <person name="Mori M."/>
            <person name="Yoshida Y."/>
            <person name="Ohtoshi R."/>
            <person name="Malay A.D."/>
            <person name="Moran D.A.P."/>
            <person name="Tomita M."/>
            <person name="Numata K."/>
            <person name="Arakawa K."/>
        </authorList>
    </citation>
    <scope>NUCLEOTIDE SEQUENCE</scope>
</reference>
<dbReference type="EMBL" id="BMAV01026361">
    <property type="protein sequence ID" value="GFS49738.1"/>
    <property type="molecule type" value="Genomic_DNA"/>
</dbReference>
<evidence type="ECO:0000313" key="3">
    <source>
        <dbReference type="Proteomes" id="UP000886998"/>
    </source>
</evidence>
<sequence length="211" mass="24090">MPFETTLSSYVNKNSCYNSISSALVSKDYNGGEAVEINHPKTTEEVGEDSQNALDVDDNSNNEDESKLGTEQEKFLLLSRNFYQEGNCPTSLPASLPYSTFNTGKLFNPYQGRIQSLSMSPFSSHCEEESPRSGKSPPYESSNYVDYRDDKLKDMTCEDQEQKLFIPTEDSNDVFVSKPIYPWMVHNTKNRQQQVYEGDKEQFNQFLGKKF</sequence>
<evidence type="ECO:0000313" key="2">
    <source>
        <dbReference type="EMBL" id="GFS49738.1"/>
    </source>
</evidence>
<feature type="region of interest" description="Disordered" evidence="1">
    <location>
        <begin position="121"/>
        <end position="142"/>
    </location>
</feature>
<accession>A0A8X6MDY6</accession>
<organism evidence="2 3">
    <name type="scientific">Trichonephila inaurata madagascariensis</name>
    <dbReference type="NCBI Taxonomy" id="2747483"/>
    <lineage>
        <taxon>Eukaryota</taxon>
        <taxon>Metazoa</taxon>
        <taxon>Ecdysozoa</taxon>
        <taxon>Arthropoda</taxon>
        <taxon>Chelicerata</taxon>
        <taxon>Arachnida</taxon>
        <taxon>Araneae</taxon>
        <taxon>Araneomorphae</taxon>
        <taxon>Entelegynae</taxon>
        <taxon>Araneoidea</taxon>
        <taxon>Nephilidae</taxon>
        <taxon>Trichonephila</taxon>
        <taxon>Trichonephila inaurata</taxon>
    </lineage>
</organism>
<evidence type="ECO:0000256" key="1">
    <source>
        <dbReference type="SAM" id="MobiDB-lite"/>
    </source>
</evidence>
<name>A0A8X6MDY6_9ARAC</name>
<keyword evidence="3" id="KW-1185">Reference proteome</keyword>
<dbReference type="AlphaFoldDB" id="A0A8X6MDY6"/>
<dbReference type="Proteomes" id="UP000886998">
    <property type="component" value="Unassembled WGS sequence"/>
</dbReference>
<dbReference type="OrthoDB" id="6416697at2759"/>
<protein>
    <submittedName>
        <fullName evidence="2">Uncharacterized protein</fullName>
    </submittedName>
</protein>